<dbReference type="InterPro" id="IPR012347">
    <property type="entry name" value="Ferritin-like"/>
</dbReference>
<dbReference type="InterPro" id="IPR009078">
    <property type="entry name" value="Ferritin-like_SF"/>
</dbReference>
<dbReference type="PANTHER" id="PTHR30565:SF9">
    <property type="entry name" value="PROTEIN YCIF"/>
    <property type="match status" value="1"/>
</dbReference>
<dbReference type="Gene3D" id="1.20.1260.10">
    <property type="match status" value="1"/>
</dbReference>
<sequence length="166" mass="18669">MATKSMKDLLVEELRDIYDAEKQALKAYPKIMKAVQNEQLKKAFETHREQTDGQVERLKQCFELLDQRPRAKHCDAMEGLIEEAQSLLDEGLPPQLLDAAILAAAQKMEHYEIAAYGTVHAYAEACGLNDVAKLLEQTLAEEKQTDELLNRIAIEDVNKKAMQAAA</sequence>
<dbReference type="Pfam" id="PF05974">
    <property type="entry name" value="DUF892"/>
    <property type="match status" value="1"/>
</dbReference>
<dbReference type="Proteomes" id="UP000501891">
    <property type="component" value="Chromosome"/>
</dbReference>
<organism evidence="1 2">
    <name type="scientific">Aerophototrophica crusticola</name>
    <dbReference type="NCBI Taxonomy" id="1709002"/>
    <lineage>
        <taxon>Bacteria</taxon>
        <taxon>Pseudomonadati</taxon>
        <taxon>Pseudomonadota</taxon>
        <taxon>Alphaproteobacteria</taxon>
        <taxon>Rhodospirillales</taxon>
        <taxon>Rhodospirillaceae</taxon>
        <taxon>Aerophototrophica</taxon>
    </lineage>
</organism>
<evidence type="ECO:0000313" key="2">
    <source>
        <dbReference type="Proteomes" id="UP000501891"/>
    </source>
</evidence>
<dbReference type="SUPFAM" id="SSF47240">
    <property type="entry name" value="Ferritin-like"/>
    <property type="match status" value="1"/>
</dbReference>
<protein>
    <submittedName>
        <fullName evidence="1">Ferritin-like domain-containing protein</fullName>
    </submittedName>
</protein>
<dbReference type="InterPro" id="IPR010287">
    <property type="entry name" value="DUF892_YciF-like"/>
</dbReference>
<proteinExistence type="predicted"/>
<dbReference type="CDD" id="cd07909">
    <property type="entry name" value="YciF"/>
    <property type="match status" value="1"/>
</dbReference>
<dbReference type="AlphaFoldDB" id="A0A858R5Y9"/>
<name>A0A858R5Y9_9PROT</name>
<reference evidence="1" key="1">
    <citation type="submission" date="2020-04" db="EMBL/GenBank/DDBJ databases">
        <title>A desert anoxygenic phototrophic bacterium fixes CO2 using RubisCO under aerobic conditions.</title>
        <authorList>
            <person name="Tang K."/>
        </authorList>
    </citation>
    <scope>NUCLEOTIDE SEQUENCE [LARGE SCALE GENOMIC DNA]</scope>
    <source>
        <strain evidence="1">MIMtkB3</strain>
    </source>
</reference>
<accession>A0A858R5Y9</accession>
<gene>
    <name evidence="1" type="ORF">HHL28_06645</name>
</gene>
<dbReference type="InterPro" id="IPR047114">
    <property type="entry name" value="YciF"/>
</dbReference>
<dbReference type="EMBL" id="CP051775">
    <property type="protein sequence ID" value="QJE72808.1"/>
    <property type="molecule type" value="Genomic_DNA"/>
</dbReference>
<keyword evidence="2" id="KW-1185">Reference proteome</keyword>
<dbReference type="PANTHER" id="PTHR30565">
    <property type="entry name" value="PROTEIN YCIF"/>
    <property type="match status" value="1"/>
</dbReference>
<dbReference type="KEGG" id="acru:HHL28_06645"/>
<evidence type="ECO:0000313" key="1">
    <source>
        <dbReference type="EMBL" id="QJE72808.1"/>
    </source>
</evidence>